<dbReference type="GO" id="GO:0003677">
    <property type="term" value="F:DNA binding"/>
    <property type="evidence" value="ECO:0007669"/>
    <property type="project" value="InterPro"/>
</dbReference>
<dbReference type="RefSeq" id="WP_284650471.1">
    <property type="nucleotide sequence ID" value="NZ_CP123971.1"/>
</dbReference>
<feature type="domain" description="HTH cro/C1-type" evidence="1">
    <location>
        <begin position="4"/>
        <end position="70"/>
    </location>
</feature>
<reference evidence="2" key="1">
    <citation type="submission" date="2023-04" db="EMBL/GenBank/DDBJ databases">
        <title>Four porcine-derived lactic acid bacteria strains analyses and their evaluation as potential probiotics based on genomics.</title>
        <authorList>
            <person name="Niu D."/>
        </authorList>
    </citation>
    <scope>NUCLEOTIDE SEQUENCE</scope>
    <source>
        <strain evidence="2">ZSA5</strain>
    </source>
</reference>
<proteinExistence type="predicted"/>
<dbReference type="Proteomes" id="UP001231316">
    <property type="component" value="Chromosome"/>
</dbReference>
<sequence>MNRIKELRTKKQLTLKEFSSNFNKFTKDNRDNIKSISYATVSRWEKGINEPKLEMWQALAKYFNVPVSYLQGLGMSESEFKEKLFNTIVHNPKFAKNIAGYFSGVNQDIVLNASNEITENNYQELKDSFVLSFDITPFKDKYNFFSSIDYSISDDEFQNMILDKLNNDNISVFDFSYMFPELYKRLIDIFDKMTLDDEYFILKKVGKNILFDELKKHYQERVEKESKENSISDES</sequence>
<dbReference type="InterPro" id="IPR001387">
    <property type="entry name" value="Cro/C1-type_HTH"/>
</dbReference>
<organism evidence="2 3">
    <name type="scientific">Ligilactobacillus salivarius</name>
    <dbReference type="NCBI Taxonomy" id="1624"/>
    <lineage>
        <taxon>Bacteria</taxon>
        <taxon>Bacillati</taxon>
        <taxon>Bacillota</taxon>
        <taxon>Bacilli</taxon>
        <taxon>Lactobacillales</taxon>
        <taxon>Lactobacillaceae</taxon>
        <taxon>Ligilactobacillus</taxon>
    </lineage>
</organism>
<protein>
    <submittedName>
        <fullName evidence="2">Helix-turn-helix transcriptional regulator</fullName>
    </submittedName>
</protein>
<name>A0AAX3X8E7_9LACO</name>
<dbReference type="Pfam" id="PF01381">
    <property type="entry name" value="HTH_3"/>
    <property type="match status" value="1"/>
</dbReference>
<dbReference type="SUPFAM" id="SSF47413">
    <property type="entry name" value="lambda repressor-like DNA-binding domains"/>
    <property type="match status" value="1"/>
</dbReference>
<dbReference type="InterPro" id="IPR010982">
    <property type="entry name" value="Lambda_DNA-bd_dom_sf"/>
</dbReference>
<dbReference type="CDD" id="cd00093">
    <property type="entry name" value="HTH_XRE"/>
    <property type="match status" value="1"/>
</dbReference>
<dbReference type="AlphaFoldDB" id="A0AAX3X8E7"/>
<dbReference type="Gene3D" id="1.10.260.40">
    <property type="entry name" value="lambda repressor-like DNA-binding domains"/>
    <property type="match status" value="1"/>
</dbReference>
<accession>A0AAX3X8E7</accession>
<evidence type="ECO:0000313" key="3">
    <source>
        <dbReference type="Proteomes" id="UP001231316"/>
    </source>
</evidence>
<dbReference type="EMBL" id="CP123971">
    <property type="protein sequence ID" value="WII29026.1"/>
    <property type="molecule type" value="Genomic_DNA"/>
</dbReference>
<evidence type="ECO:0000313" key="2">
    <source>
        <dbReference type="EMBL" id="WII29026.1"/>
    </source>
</evidence>
<gene>
    <name evidence="2" type="ORF">QFE45_02705</name>
</gene>
<evidence type="ECO:0000259" key="1">
    <source>
        <dbReference type="PROSITE" id="PS50943"/>
    </source>
</evidence>
<dbReference type="SMART" id="SM00530">
    <property type="entry name" value="HTH_XRE"/>
    <property type="match status" value="1"/>
</dbReference>
<dbReference type="PROSITE" id="PS50943">
    <property type="entry name" value="HTH_CROC1"/>
    <property type="match status" value="1"/>
</dbReference>